<dbReference type="AlphaFoldDB" id="A0A8D9EXZ3"/>
<sequence length="124" mass="13178">MSPTSKVTNWFAATAKSGPFGASIGTLESSSGGLQAFSGALEASRRVLQTSSGQGSHGALQASRRVLQASSRSVGLRTSSTLPRQESGFVDDNVEDATRDLLARIPTKKRKRIIKMHKGNVKTF</sequence>
<organism evidence="1">
    <name type="scientific">Cacopsylla melanoneura</name>
    <dbReference type="NCBI Taxonomy" id="428564"/>
    <lineage>
        <taxon>Eukaryota</taxon>
        <taxon>Metazoa</taxon>
        <taxon>Ecdysozoa</taxon>
        <taxon>Arthropoda</taxon>
        <taxon>Hexapoda</taxon>
        <taxon>Insecta</taxon>
        <taxon>Pterygota</taxon>
        <taxon>Neoptera</taxon>
        <taxon>Paraneoptera</taxon>
        <taxon>Hemiptera</taxon>
        <taxon>Sternorrhyncha</taxon>
        <taxon>Psylloidea</taxon>
        <taxon>Psyllidae</taxon>
        <taxon>Psyllinae</taxon>
        <taxon>Cacopsylla</taxon>
    </lineage>
</organism>
<protein>
    <submittedName>
        <fullName evidence="1">Uncharacterized protein</fullName>
    </submittedName>
</protein>
<evidence type="ECO:0000313" key="1">
    <source>
        <dbReference type="EMBL" id="CAG6768150.1"/>
    </source>
</evidence>
<accession>A0A8D9EXZ3</accession>
<dbReference type="EMBL" id="HBUF01575429">
    <property type="protein sequence ID" value="CAG6768152.1"/>
    <property type="molecule type" value="Transcribed_RNA"/>
</dbReference>
<reference evidence="1" key="1">
    <citation type="submission" date="2021-05" db="EMBL/GenBank/DDBJ databases">
        <authorList>
            <person name="Alioto T."/>
            <person name="Alioto T."/>
            <person name="Gomez Garrido J."/>
        </authorList>
    </citation>
    <scope>NUCLEOTIDE SEQUENCE</scope>
</reference>
<name>A0A8D9EXZ3_9HEMI</name>
<proteinExistence type="predicted"/>
<dbReference type="EMBL" id="HBUF01575427">
    <property type="protein sequence ID" value="CAG6768150.1"/>
    <property type="molecule type" value="Transcribed_RNA"/>
</dbReference>